<dbReference type="InterPro" id="IPR050263">
    <property type="entry name" value="Bact_Fimbrial_Adh_Pro"/>
</dbReference>
<evidence type="ECO:0000256" key="2">
    <source>
        <dbReference type="ARBA" id="ARBA00006671"/>
    </source>
</evidence>
<dbReference type="AlphaFoldDB" id="A0A379F9V3"/>
<evidence type="ECO:0000256" key="4">
    <source>
        <dbReference type="ARBA" id="ARBA00023263"/>
    </source>
</evidence>
<feature type="chain" id="PRO_5016787985" evidence="5">
    <location>
        <begin position="24"/>
        <end position="186"/>
    </location>
</feature>
<evidence type="ECO:0000259" key="6">
    <source>
        <dbReference type="Pfam" id="PF00419"/>
    </source>
</evidence>
<protein>
    <submittedName>
        <fullName evidence="7">Major subunit of type 1 fimbria</fullName>
    </submittedName>
</protein>
<accession>A0A379F9V3</accession>
<name>A0A379F9V3_PROVU</name>
<evidence type="ECO:0000256" key="5">
    <source>
        <dbReference type="SAM" id="SignalP"/>
    </source>
</evidence>
<sequence>MKKLLLSAIITSAMAVIATPAFAEDTGTPAPTEVTVNGGTVNFEGSVVNAACGVDSSSANQTVRLGQFRVAEFTKKGDETGRIPFSIKLNNCDITVSTLAAITFNGTASDGDANAFALQGSGAAANVALKITDSSSKNVVPGQPSTTQKLIEGENQLNYNASLISTDDTVKAGSANVTTNFMVTYS</sequence>
<evidence type="ECO:0000313" key="8">
    <source>
        <dbReference type="Proteomes" id="UP000254331"/>
    </source>
</evidence>
<dbReference type="PANTHER" id="PTHR33420">
    <property type="entry name" value="FIMBRIAL SUBUNIT ELFA-RELATED"/>
    <property type="match status" value="1"/>
</dbReference>
<keyword evidence="3 5" id="KW-0732">Signal</keyword>
<dbReference type="InterPro" id="IPR008966">
    <property type="entry name" value="Adhesion_dom_sf"/>
</dbReference>
<evidence type="ECO:0000256" key="1">
    <source>
        <dbReference type="ARBA" id="ARBA00004561"/>
    </source>
</evidence>
<comment type="subcellular location">
    <subcellularLocation>
        <location evidence="1">Fimbrium</location>
    </subcellularLocation>
</comment>
<keyword evidence="4" id="KW-0281">Fimbrium</keyword>
<dbReference type="GeneID" id="93392905"/>
<dbReference type="EMBL" id="UGTW01000001">
    <property type="protein sequence ID" value="SUC16414.1"/>
    <property type="molecule type" value="Genomic_DNA"/>
</dbReference>
<organism evidence="7 8">
    <name type="scientific">Proteus vulgaris</name>
    <dbReference type="NCBI Taxonomy" id="585"/>
    <lineage>
        <taxon>Bacteria</taxon>
        <taxon>Pseudomonadati</taxon>
        <taxon>Pseudomonadota</taxon>
        <taxon>Gammaproteobacteria</taxon>
        <taxon>Enterobacterales</taxon>
        <taxon>Morganellaceae</taxon>
        <taxon>Proteus</taxon>
    </lineage>
</organism>
<feature type="signal peptide" evidence="5">
    <location>
        <begin position="1"/>
        <end position="23"/>
    </location>
</feature>
<dbReference type="RefSeq" id="WP_036934533.1">
    <property type="nucleotide sequence ID" value="NZ_CABMNT010000003.1"/>
</dbReference>
<dbReference type="PANTHER" id="PTHR33420:SF12">
    <property type="entry name" value="FIMBRIN-LIKE PROTEIN FIMI-RELATED"/>
    <property type="match status" value="1"/>
</dbReference>
<dbReference type="OrthoDB" id="8586454at2"/>
<dbReference type="SUPFAM" id="SSF49401">
    <property type="entry name" value="Bacterial adhesins"/>
    <property type="match status" value="1"/>
</dbReference>
<dbReference type="Gene3D" id="2.60.40.1090">
    <property type="entry name" value="Fimbrial-type adhesion domain"/>
    <property type="match status" value="1"/>
</dbReference>
<dbReference type="Proteomes" id="UP000254331">
    <property type="component" value="Unassembled WGS sequence"/>
</dbReference>
<feature type="domain" description="Fimbrial-type adhesion" evidence="6">
    <location>
        <begin position="42"/>
        <end position="185"/>
    </location>
</feature>
<dbReference type="GO" id="GO:0043709">
    <property type="term" value="P:cell adhesion involved in single-species biofilm formation"/>
    <property type="evidence" value="ECO:0007669"/>
    <property type="project" value="TreeGrafter"/>
</dbReference>
<reference evidence="7 8" key="1">
    <citation type="submission" date="2018-06" db="EMBL/GenBank/DDBJ databases">
        <authorList>
            <consortium name="Pathogen Informatics"/>
            <person name="Doyle S."/>
        </authorList>
    </citation>
    <scope>NUCLEOTIDE SEQUENCE [LARGE SCALE GENOMIC DNA]</scope>
    <source>
        <strain evidence="7 8">NCTC10376</strain>
    </source>
</reference>
<evidence type="ECO:0000256" key="3">
    <source>
        <dbReference type="ARBA" id="ARBA00022729"/>
    </source>
</evidence>
<dbReference type="GO" id="GO:0009289">
    <property type="term" value="C:pilus"/>
    <property type="evidence" value="ECO:0007669"/>
    <property type="project" value="UniProtKB-SubCell"/>
</dbReference>
<dbReference type="Pfam" id="PF00419">
    <property type="entry name" value="Fimbrial"/>
    <property type="match status" value="1"/>
</dbReference>
<dbReference type="InterPro" id="IPR036937">
    <property type="entry name" value="Adhesion_dom_fimbrial_sf"/>
</dbReference>
<proteinExistence type="inferred from homology"/>
<dbReference type="InterPro" id="IPR000259">
    <property type="entry name" value="Adhesion_dom_fimbrial"/>
</dbReference>
<gene>
    <name evidence="7" type="primary">atfA</name>
    <name evidence="7" type="ORF">NCTC10376_02312</name>
</gene>
<comment type="similarity">
    <text evidence="2">Belongs to the fimbrial protein family.</text>
</comment>
<evidence type="ECO:0000313" key="7">
    <source>
        <dbReference type="EMBL" id="SUC16414.1"/>
    </source>
</evidence>